<evidence type="ECO:0000313" key="2">
    <source>
        <dbReference type="Proteomes" id="UP000477739"/>
    </source>
</evidence>
<dbReference type="InterPro" id="IPR024684">
    <property type="entry name" value="Tscrpt_act_PerC/SfV_Orf40"/>
</dbReference>
<dbReference type="Proteomes" id="UP000477739">
    <property type="component" value="Unassembled WGS sequence"/>
</dbReference>
<dbReference type="EMBL" id="WMJZ01000012">
    <property type="protein sequence ID" value="MTH46719.1"/>
    <property type="molecule type" value="Genomic_DNA"/>
</dbReference>
<dbReference type="Pfam" id="PF06069">
    <property type="entry name" value="PerC"/>
    <property type="match status" value="1"/>
</dbReference>
<keyword evidence="2" id="KW-1185">Reference proteome</keyword>
<dbReference type="AlphaFoldDB" id="A0A6L6IJH0"/>
<comment type="caution">
    <text evidence="1">The sequence shown here is derived from an EMBL/GenBank/DDBJ whole genome shotgun (WGS) entry which is preliminary data.</text>
</comment>
<gene>
    <name evidence="1" type="ORF">GJV78_10740</name>
</gene>
<evidence type="ECO:0000313" key="1">
    <source>
        <dbReference type="EMBL" id="MTH46719.1"/>
    </source>
</evidence>
<dbReference type="OrthoDB" id="6624546at2"/>
<reference evidence="1 2" key="1">
    <citation type="submission" date="2019-11" db="EMBL/GenBank/DDBJ databases">
        <title>Escherichia alba sp. nov. isolated from the gut of plastic-eating superworms Zophobas atratus.</title>
        <authorList>
            <person name="Yang Y."/>
        </authorList>
    </citation>
    <scope>NUCLEOTIDE SEQUENCE [LARGE SCALE GENOMIC DNA]</scope>
    <source>
        <strain evidence="2">BIT-B35</strain>
    </source>
</reference>
<sequence>MKNPQLMIEKAQMLEQKGLLRRAMSVWQDIAVQTSTQEQAREVAWERLMRISAMLEHRQPLCYEEKPKRRSENLRTAESDRLQVIACLKRGMTPSQIVALVPRSISFIYSCKKYV</sequence>
<name>A0A6L6IJH0_9ENTR</name>
<accession>A0A6L6IJH0</accession>
<proteinExistence type="predicted"/>
<organism evidence="1 2">
    <name type="scientific">Intestinirhabdus alba</name>
    <dbReference type="NCBI Taxonomy" id="2899544"/>
    <lineage>
        <taxon>Bacteria</taxon>
        <taxon>Pseudomonadati</taxon>
        <taxon>Pseudomonadota</taxon>
        <taxon>Gammaproteobacteria</taxon>
        <taxon>Enterobacterales</taxon>
        <taxon>Enterobacteriaceae</taxon>
        <taxon>Intestinirhabdus</taxon>
    </lineage>
</organism>
<dbReference type="RefSeq" id="WP_155108334.1">
    <property type="nucleotide sequence ID" value="NZ_WMJZ01000012.1"/>
</dbReference>
<protein>
    <submittedName>
        <fullName evidence="1">PerC family transcriptional regulator</fullName>
    </submittedName>
</protein>